<dbReference type="InterPro" id="IPR027880">
    <property type="entry name" value="DUF4635"/>
</dbReference>
<keyword evidence="2" id="KW-1185">Reference proteome</keyword>
<evidence type="ECO:0000313" key="3">
    <source>
        <dbReference type="RefSeq" id="XP_012860397.1"/>
    </source>
</evidence>
<organism evidence="2 3">
    <name type="scientific">Echinops telfairi</name>
    <name type="common">Lesser hedgehog tenrec</name>
    <dbReference type="NCBI Taxonomy" id="9371"/>
    <lineage>
        <taxon>Eukaryota</taxon>
        <taxon>Metazoa</taxon>
        <taxon>Chordata</taxon>
        <taxon>Craniata</taxon>
        <taxon>Vertebrata</taxon>
        <taxon>Euteleostomi</taxon>
        <taxon>Mammalia</taxon>
        <taxon>Eutheria</taxon>
        <taxon>Afrotheria</taxon>
        <taxon>Tenrecidae</taxon>
        <taxon>Tenrecinae</taxon>
        <taxon>Echinops</taxon>
    </lineage>
</organism>
<accession>A0ABM0ZQP1</accession>
<name>A0ABM0ZQP1_ECHTE</name>
<dbReference type="RefSeq" id="XP_012860397.1">
    <property type="nucleotide sequence ID" value="XM_013004943.1"/>
</dbReference>
<evidence type="ECO:0000256" key="1">
    <source>
        <dbReference type="SAM" id="Coils"/>
    </source>
</evidence>
<dbReference type="GeneID" id="105978717"/>
<sequence>MVIQQVGSRTRLPANLLERRRDSHCEDKKQSLLALLALVLYLGTWISGRSWEVSERISECHYSQNAVATQGLTYQANDSSEVPAKIVKHWLKDSLHTLLEKLEEELRELEQRVRDLEGWLDVLLGEAYLEESCSALNRRF</sequence>
<dbReference type="Pfam" id="PF15466">
    <property type="entry name" value="DUF4635"/>
    <property type="match status" value="1"/>
</dbReference>
<feature type="coiled-coil region" evidence="1">
    <location>
        <begin position="92"/>
        <end position="119"/>
    </location>
</feature>
<dbReference type="PANTHER" id="PTHR37865">
    <property type="entry name" value="SMALL INTEGRAL MEMBRANE PROTEIN 23"/>
    <property type="match status" value="1"/>
</dbReference>
<keyword evidence="1" id="KW-0175">Coiled coil</keyword>
<proteinExistence type="predicted"/>
<protein>
    <submittedName>
        <fullName evidence="3">Small integral membrane protein 23</fullName>
    </submittedName>
</protein>
<gene>
    <name evidence="3" type="primary">SMIM23</name>
</gene>
<evidence type="ECO:0000313" key="2">
    <source>
        <dbReference type="Proteomes" id="UP000694863"/>
    </source>
</evidence>
<dbReference type="Proteomes" id="UP000694863">
    <property type="component" value="Unplaced"/>
</dbReference>
<reference evidence="3" key="1">
    <citation type="submission" date="2025-08" db="UniProtKB">
        <authorList>
            <consortium name="RefSeq"/>
        </authorList>
    </citation>
    <scope>IDENTIFICATION</scope>
</reference>
<dbReference type="PANTHER" id="PTHR37865:SF1">
    <property type="entry name" value="SMALL INTEGRAL MEMBRANE PROTEIN 23"/>
    <property type="match status" value="1"/>
</dbReference>